<evidence type="ECO:0000313" key="4">
    <source>
        <dbReference type="EMBL" id="RJG08195.1"/>
    </source>
</evidence>
<organism evidence="4 5">
    <name type="scientific">Noviherbaspirillum sedimenti</name>
    <dbReference type="NCBI Taxonomy" id="2320865"/>
    <lineage>
        <taxon>Bacteria</taxon>
        <taxon>Pseudomonadati</taxon>
        <taxon>Pseudomonadota</taxon>
        <taxon>Betaproteobacteria</taxon>
        <taxon>Burkholderiales</taxon>
        <taxon>Oxalobacteraceae</taxon>
        <taxon>Noviherbaspirillum</taxon>
    </lineage>
</organism>
<feature type="compositionally biased region" description="Basic and acidic residues" evidence="1">
    <location>
        <begin position="84"/>
        <end position="93"/>
    </location>
</feature>
<comment type="caution">
    <text evidence="4">The sequence shown here is derived from an EMBL/GenBank/DDBJ whole genome shotgun (WGS) entry which is preliminary data.</text>
</comment>
<evidence type="ECO:0000313" key="3">
    <source>
        <dbReference type="EMBL" id="RJG08194.1"/>
    </source>
</evidence>
<reference evidence="5" key="1">
    <citation type="submission" date="2018-09" db="EMBL/GenBank/DDBJ databases">
        <authorList>
            <person name="Zhu H."/>
        </authorList>
    </citation>
    <scope>NUCLEOTIDE SEQUENCE [LARGE SCALE GENOMIC DNA]</scope>
    <source>
        <strain evidence="5">K1S02-23</strain>
    </source>
</reference>
<feature type="region of interest" description="Disordered" evidence="1">
    <location>
        <begin position="72"/>
        <end position="93"/>
    </location>
</feature>
<evidence type="ECO:0000313" key="5">
    <source>
        <dbReference type="Proteomes" id="UP000266327"/>
    </source>
</evidence>
<proteinExistence type="predicted"/>
<name>A0A3A3GDA4_9BURK</name>
<protein>
    <submittedName>
        <fullName evidence="4">Uncharacterized protein</fullName>
    </submittedName>
</protein>
<dbReference type="EMBL" id="QYUQ01000002">
    <property type="protein sequence ID" value="RJG01584.1"/>
    <property type="molecule type" value="Genomic_DNA"/>
</dbReference>
<sequence length="93" mass="10052">MANSIPEIFVARELDAAKMSRLALASVLLMLLVACNRPSMPPTPVVPSKPKMQSGMQMEAVHQAIFNYARPASKASSSLEPEPEEGKCGRLQV</sequence>
<dbReference type="RefSeq" id="WP_119783614.1">
    <property type="nucleotide sequence ID" value="NZ_QYUQ01000001.1"/>
</dbReference>
<reference evidence="4" key="2">
    <citation type="submission" date="2018-09" db="EMBL/GenBank/DDBJ databases">
        <authorList>
            <person name="Parvin R."/>
            <person name="Begum J.A."/>
            <person name="Chowdhury E.H."/>
            <person name="Islam M.R."/>
            <person name="Harder T."/>
        </authorList>
    </citation>
    <scope>NUCLEOTIDE SEQUENCE</scope>
    <source>
        <strain evidence="4">K1S02-23</strain>
    </source>
</reference>
<gene>
    <name evidence="3" type="ORF">D3878_00040</name>
    <name evidence="4" type="ORF">D3878_00055</name>
    <name evidence="2" type="ORF">D3878_08290</name>
</gene>
<evidence type="ECO:0000313" key="2">
    <source>
        <dbReference type="EMBL" id="RJG01584.1"/>
    </source>
</evidence>
<accession>A0A3A3GDA4</accession>
<dbReference type="EMBL" id="QYUQ01000001">
    <property type="protein sequence ID" value="RJG08195.1"/>
    <property type="molecule type" value="Genomic_DNA"/>
</dbReference>
<dbReference type="Proteomes" id="UP000266327">
    <property type="component" value="Unassembled WGS sequence"/>
</dbReference>
<keyword evidence="5" id="KW-1185">Reference proteome</keyword>
<evidence type="ECO:0000256" key="1">
    <source>
        <dbReference type="SAM" id="MobiDB-lite"/>
    </source>
</evidence>
<dbReference type="OrthoDB" id="9904137at2"/>
<dbReference type="AlphaFoldDB" id="A0A3A3GDA4"/>
<dbReference type="EMBL" id="QYUQ01000001">
    <property type="protein sequence ID" value="RJG08194.1"/>
    <property type="molecule type" value="Genomic_DNA"/>
</dbReference>